<sequence>MWPCSGSSVEIISRLLMRLDGVAVARGSLPEDFNDKFKNIRNEMVKLKSMLDKDTSKENKAMEELGQVARCIDEIMSTDSKSLDPKFLERNLESIDKALNKALKVEVAEKDPQKVVPEEEEPPEELSFAEREIQKSSAWGHLKLVVDCLEQQLKKCLFTISVFPPNAVIKKRLLFHWWMGEDIIKNIEDGKRCFDQLIAKGFIIPIKKLHCDKDHYCQIQTWIRRLLIDVANTNAFLEYDESGHPSEDYTRSHRFCLSRKHQLFKATDEEADRSLRTVYNISKQYIELPPDWLVNKTEMTTMHLGRWREQTEEDKKQHIEVRDNEFLAGLGNCRNLKYLSFRGISRVEKLPDSTEKLTKLLTLDLRACHNLEKLPPDIGSIKRLQFLDVSECYLLDHIPKTLSSLSELEVLKGFVVGDYTNRNHCQLGDLGKLAKLRKLSINTGREFRNEELKAIGTLEKVTTLIITWGVVQKESQPVAAAAGGAGQPSVQEATKREIRAEASQSKQTAVAPTRDVADSKDHQAKRVQTTRGTTTPAGSMPMQVLPPNLEKLDLRCFNKERLPEWIDPEKLKKLEKLYLRGGSMLTSLTLEGKTWSATVLRVRYLKKLEDSWSSLHSSFPKLQRVEKFNCELLHKWPCDDEGFWQKEDKVGESSKTARKIMTK</sequence>
<feature type="compositionally biased region" description="Polar residues" evidence="2">
    <location>
        <begin position="526"/>
        <end position="537"/>
    </location>
</feature>
<gene>
    <name evidence="4" type="ORF">ZIOFF_029364</name>
</gene>
<dbReference type="EMBL" id="JACMSC010000008">
    <property type="protein sequence ID" value="KAG6511305.1"/>
    <property type="molecule type" value="Genomic_DNA"/>
</dbReference>
<dbReference type="PANTHER" id="PTHR23155">
    <property type="entry name" value="DISEASE RESISTANCE PROTEIN RP"/>
    <property type="match status" value="1"/>
</dbReference>
<comment type="caution">
    <text evidence="4">The sequence shown here is derived from an EMBL/GenBank/DDBJ whole genome shotgun (WGS) entry which is preliminary data.</text>
</comment>
<dbReference type="Proteomes" id="UP000734854">
    <property type="component" value="Unassembled WGS sequence"/>
</dbReference>
<dbReference type="GO" id="GO:0098542">
    <property type="term" value="P:defense response to other organism"/>
    <property type="evidence" value="ECO:0007669"/>
    <property type="project" value="TreeGrafter"/>
</dbReference>
<protein>
    <recommendedName>
        <fullName evidence="3">Disease resistance R13L4/SHOC-2-like LRR domain-containing protein</fullName>
    </recommendedName>
</protein>
<name>A0A8J5H806_ZINOF</name>
<keyword evidence="5" id="KW-1185">Reference proteome</keyword>
<dbReference type="InterPro" id="IPR055414">
    <property type="entry name" value="LRR_R13L4/SHOC2-like"/>
</dbReference>
<evidence type="ECO:0000313" key="5">
    <source>
        <dbReference type="Proteomes" id="UP000734854"/>
    </source>
</evidence>
<dbReference type="AlphaFoldDB" id="A0A8J5H806"/>
<reference evidence="4 5" key="1">
    <citation type="submission" date="2020-08" db="EMBL/GenBank/DDBJ databases">
        <title>Plant Genome Project.</title>
        <authorList>
            <person name="Zhang R.-G."/>
        </authorList>
    </citation>
    <scope>NUCLEOTIDE SEQUENCE [LARGE SCALE GENOMIC DNA]</scope>
    <source>
        <tissue evidence="4">Rhizome</tissue>
    </source>
</reference>
<evidence type="ECO:0000313" key="4">
    <source>
        <dbReference type="EMBL" id="KAG6511305.1"/>
    </source>
</evidence>
<dbReference type="InterPro" id="IPR044974">
    <property type="entry name" value="Disease_R_plants"/>
</dbReference>
<dbReference type="OrthoDB" id="1934998at2759"/>
<accession>A0A8J5H806</accession>
<feature type="domain" description="Disease resistance R13L4/SHOC-2-like LRR" evidence="3">
    <location>
        <begin position="322"/>
        <end position="468"/>
    </location>
</feature>
<organism evidence="4 5">
    <name type="scientific">Zingiber officinale</name>
    <name type="common">Ginger</name>
    <name type="synonym">Amomum zingiber</name>
    <dbReference type="NCBI Taxonomy" id="94328"/>
    <lineage>
        <taxon>Eukaryota</taxon>
        <taxon>Viridiplantae</taxon>
        <taxon>Streptophyta</taxon>
        <taxon>Embryophyta</taxon>
        <taxon>Tracheophyta</taxon>
        <taxon>Spermatophyta</taxon>
        <taxon>Magnoliopsida</taxon>
        <taxon>Liliopsida</taxon>
        <taxon>Zingiberales</taxon>
        <taxon>Zingiberaceae</taxon>
        <taxon>Zingiber</taxon>
    </lineage>
</organism>
<feature type="compositionally biased region" description="Basic and acidic residues" evidence="2">
    <location>
        <begin position="515"/>
        <end position="524"/>
    </location>
</feature>
<evidence type="ECO:0000259" key="3">
    <source>
        <dbReference type="Pfam" id="PF23598"/>
    </source>
</evidence>
<evidence type="ECO:0000256" key="2">
    <source>
        <dbReference type="SAM" id="MobiDB-lite"/>
    </source>
</evidence>
<feature type="region of interest" description="Disordered" evidence="2">
    <location>
        <begin position="479"/>
        <end position="544"/>
    </location>
</feature>
<keyword evidence="1" id="KW-0677">Repeat</keyword>
<evidence type="ECO:0000256" key="1">
    <source>
        <dbReference type="ARBA" id="ARBA00022737"/>
    </source>
</evidence>
<proteinExistence type="predicted"/>
<dbReference type="Pfam" id="PF23598">
    <property type="entry name" value="LRR_14"/>
    <property type="match status" value="1"/>
</dbReference>
<dbReference type="PANTHER" id="PTHR23155:SF1076">
    <property type="entry name" value="LEUCINE-RICH REPEAT (LRR) FAMILY PROTEIN-RELATED"/>
    <property type="match status" value="1"/>
</dbReference>